<evidence type="ECO:0000313" key="3">
    <source>
        <dbReference type="EMBL" id="PKK24136.1"/>
    </source>
</evidence>
<dbReference type="InterPro" id="IPR031490">
    <property type="entry name" value="UBZ2_FAAP20"/>
</dbReference>
<organism evidence="3 4">
    <name type="scientific">Columba livia</name>
    <name type="common">Rock dove</name>
    <dbReference type="NCBI Taxonomy" id="8932"/>
    <lineage>
        <taxon>Eukaryota</taxon>
        <taxon>Metazoa</taxon>
        <taxon>Chordata</taxon>
        <taxon>Craniata</taxon>
        <taxon>Vertebrata</taxon>
        <taxon>Euteleostomi</taxon>
        <taxon>Archelosauria</taxon>
        <taxon>Archosauria</taxon>
        <taxon>Dinosauria</taxon>
        <taxon>Saurischia</taxon>
        <taxon>Theropoda</taxon>
        <taxon>Coelurosauria</taxon>
        <taxon>Aves</taxon>
        <taxon>Neognathae</taxon>
        <taxon>Neoaves</taxon>
        <taxon>Columbimorphae</taxon>
        <taxon>Columbiformes</taxon>
        <taxon>Columbidae</taxon>
        <taxon>Columba</taxon>
    </lineage>
</organism>
<feature type="non-terminal residue" evidence="3">
    <location>
        <position position="1"/>
    </location>
</feature>
<name>A0A2I0M397_COLLI</name>
<dbReference type="PROSITE" id="PS51906">
    <property type="entry name" value="ZF_UBZ2"/>
    <property type="match status" value="1"/>
</dbReference>
<dbReference type="Proteomes" id="UP000053872">
    <property type="component" value="Unassembled WGS sequence"/>
</dbReference>
<dbReference type="Pfam" id="PF15750">
    <property type="entry name" value="UBZ_FAAP20"/>
    <property type="match status" value="1"/>
</dbReference>
<dbReference type="PANTHER" id="PTHR37862">
    <property type="entry name" value="FANCONI ANEMIA CORE COMPLEX-ASSOCIATED PROTEIN 20"/>
    <property type="match status" value="1"/>
</dbReference>
<evidence type="ECO:0000256" key="1">
    <source>
        <dbReference type="SAM" id="MobiDB-lite"/>
    </source>
</evidence>
<dbReference type="PANTHER" id="PTHR37862:SF1">
    <property type="entry name" value="FANCONI ANEMIA CORE COMPLEX-ASSOCIATED PROTEIN 20"/>
    <property type="match status" value="1"/>
</dbReference>
<dbReference type="InterPro" id="IPR052689">
    <property type="entry name" value="FA_core_complex_assoc"/>
</dbReference>
<evidence type="ECO:0000313" key="4">
    <source>
        <dbReference type="Proteomes" id="UP000053872"/>
    </source>
</evidence>
<feature type="domain" description="UBZ2-type" evidence="2">
    <location>
        <begin position="230"/>
        <end position="266"/>
    </location>
</feature>
<proteinExistence type="predicted"/>
<dbReference type="InParanoid" id="A0A2I0M397"/>
<protein>
    <submittedName>
        <fullName evidence="3">Fanconi anemia core complex associated protein 20</fullName>
    </submittedName>
</protein>
<feature type="region of interest" description="Disordered" evidence="1">
    <location>
        <begin position="161"/>
        <end position="229"/>
    </location>
</feature>
<accession>A0A2I0M397</accession>
<gene>
    <name evidence="3" type="primary">FAAP20</name>
    <name evidence="3" type="ORF">A306_00006067</name>
</gene>
<dbReference type="GO" id="GO:0043240">
    <property type="term" value="C:Fanconi anaemia nuclear complex"/>
    <property type="evidence" value="ECO:0007669"/>
    <property type="project" value="TreeGrafter"/>
</dbReference>
<dbReference type="STRING" id="8932.A0A2I0M397"/>
<keyword evidence="4" id="KW-1185">Reference proteome</keyword>
<comment type="caution">
    <text evidence="3">The sequence shown here is derived from an EMBL/GenBank/DDBJ whole genome shotgun (WGS) entry which is preliminary data.</text>
</comment>
<evidence type="ECO:0000259" key="2">
    <source>
        <dbReference type="PROSITE" id="PS51906"/>
    </source>
</evidence>
<dbReference type="AlphaFoldDB" id="A0A2I0M397"/>
<dbReference type="EMBL" id="AKCR02000044">
    <property type="protein sequence ID" value="PKK24136.1"/>
    <property type="molecule type" value="Genomic_DNA"/>
</dbReference>
<dbReference type="GO" id="GO:0043130">
    <property type="term" value="F:ubiquitin binding"/>
    <property type="evidence" value="ECO:0007669"/>
    <property type="project" value="InterPro"/>
</dbReference>
<feature type="compositionally biased region" description="Polar residues" evidence="1">
    <location>
        <begin position="161"/>
        <end position="172"/>
    </location>
</feature>
<reference evidence="3 4" key="1">
    <citation type="journal article" date="2013" name="Science">
        <title>Genomic diversity and evolution of the head crest in the rock pigeon.</title>
        <authorList>
            <person name="Shapiro M.D."/>
            <person name="Kronenberg Z."/>
            <person name="Li C."/>
            <person name="Domyan E.T."/>
            <person name="Pan H."/>
            <person name="Campbell M."/>
            <person name="Tan H."/>
            <person name="Huff C.D."/>
            <person name="Hu H."/>
            <person name="Vickrey A.I."/>
            <person name="Nielsen S.C."/>
            <person name="Stringham S.A."/>
            <person name="Hu H."/>
            <person name="Willerslev E."/>
            <person name="Gilbert M.T."/>
            <person name="Yandell M."/>
            <person name="Zhang G."/>
            <person name="Wang J."/>
        </authorList>
    </citation>
    <scope>NUCLEOTIDE SEQUENCE [LARGE SCALE GENOMIC DNA]</scope>
    <source>
        <tissue evidence="3">Blood</tissue>
    </source>
</reference>
<sequence length="266" mass="29413">CIKQHLWPVADRCSWFEKDDTNECEKPWILLLKDLQCTNGQTVPGFPEFLGKSSEEESLQEREVFTVRMKDFQWVSFPLFCREKHPEPQDLGSPQLTRSQIHRLHEGRGQADKLKTVPATAEKTCCVTIPGQAKNVVGGDTKGSLTCDLAWSQSSAEALSSRQQCRGTAQTSRENRRESDGEELQIQPNQGKVSLGEAACVPAEQKPPPVNGPGTDGCEETEQSEGSSTLDSCPMCLIRFSGTLSQLDIDGHLARCLSESADDVMW</sequence>